<dbReference type="RefSeq" id="WP_380062766.1">
    <property type="nucleotide sequence ID" value="NZ_JBHSEI010000010.1"/>
</dbReference>
<dbReference type="Proteomes" id="UP001595952">
    <property type="component" value="Unassembled WGS sequence"/>
</dbReference>
<dbReference type="InterPro" id="IPR009078">
    <property type="entry name" value="Ferritin-like_SF"/>
</dbReference>
<dbReference type="Gene3D" id="1.20.1260.10">
    <property type="match status" value="1"/>
</dbReference>
<dbReference type="InterPro" id="IPR012347">
    <property type="entry name" value="Ferritin-like"/>
</dbReference>
<dbReference type="Pfam" id="PF05974">
    <property type="entry name" value="DUF892"/>
    <property type="match status" value="1"/>
</dbReference>
<accession>A0ABV9IC93</accession>
<dbReference type="InterPro" id="IPR010287">
    <property type="entry name" value="DUF892_YciF-like"/>
</dbReference>
<keyword evidence="2" id="KW-1185">Reference proteome</keyword>
<protein>
    <submittedName>
        <fullName evidence="1">Ferritin-like domain-containing protein</fullName>
    </submittedName>
</protein>
<dbReference type="SUPFAM" id="SSF47240">
    <property type="entry name" value="Ferritin-like"/>
    <property type="match status" value="1"/>
</dbReference>
<dbReference type="PANTHER" id="PTHR30565">
    <property type="entry name" value="PROTEIN YCIF"/>
    <property type="match status" value="1"/>
</dbReference>
<sequence length="168" mass="18537">MAKMNVKLQDLQDLYVEQLRDLYSAENQIDRALPLMAEAATDPDLKQSFLDHQVQTQEQIGRLEGIFQTLGQDPGGHTCKAMQGIVAEGEDMIQERAASAVKDAGLIASAQRIEHYEITGYGTVATYADVLGLDEQASILRTTLEEERQTDERLTLAAQQINVEAAES</sequence>
<dbReference type="EMBL" id="JBHSEI010000010">
    <property type="protein sequence ID" value="MFC4639789.1"/>
    <property type="molecule type" value="Genomic_DNA"/>
</dbReference>
<dbReference type="PANTHER" id="PTHR30565:SF9">
    <property type="entry name" value="PROTEIN YCIF"/>
    <property type="match status" value="1"/>
</dbReference>
<comment type="caution">
    <text evidence="1">The sequence shown here is derived from an EMBL/GenBank/DDBJ whole genome shotgun (WGS) entry which is preliminary data.</text>
</comment>
<name>A0ABV9IC93_9DEIO</name>
<organism evidence="1 2">
    <name type="scientific">Deinococcus hohokamensis</name>
    <dbReference type="NCBI Taxonomy" id="309883"/>
    <lineage>
        <taxon>Bacteria</taxon>
        <taxon>Thermotogati</taxon>
        <taxon>Deinococcota</taxon>
        <taxon>Deinococci</taxon>
        <taxon>Deinococcales</taxon>
        <taxon>Deinococcaceae</taxon>
        <taxon>Deinococcus</taxon>
    </lineage>
</organism>
<dbReference type="CDD" id="cd07909">
    <property type="entry name" value="YciF"/>
    <property type="match status" value="1"/>
</dbReference>
<reference evidence="2" key="1">
    <citation type="journal article" date="2019" name="Int. J. Syst. Evol. Microbiol.">
        <title>The Global Catalogue of Microorganisms (GCM) 10K type strain sequencing project: providing services to taxonomists for standard genome sequencing and annotation.</title>
        <authorList>
            <consortium name="The Broad Institute Genomics Platform"/>
            <consortium name="The Broad Institute Genome Sequencing Center for Infectious Disease"/>
            <person name="Wu L."/>
            <person name="Ma J."/>
        </authorList>
    </citation>
    <scope>NUCLEOTIDE SEQUENCE [LARGE SCALE GENOMIC DNA]</scope>
    <source>
        <strain evidence="2">CCUG 55995</strain>
    </source>
</reference>
<evidence type="ECO:0000313" key="2">
    <source>
        <dbReference type="Proteomes" id="UP001595952"/>
    </source>
</evidence>
<dbReference type="InterPro" id="IPR047114">
    <property type="entry name" value="YciF"/>
</dbReference>
<proteinExistence type="predicted"/>
<gene>
    <name evidence="1" type="ORF">ACFO0D_15735</name>
</gene>
<evidence type="ECO:0000313" key="1">
    <source>
        <dbReference type="EMBL" id="MFC4639789.1"/>
    </source>
</evidence>